<organism evidence="1 2">
    <name type="scientific">Calothrix parasitica NIES-267</name>
    <dbReference type="NCBI Taxonomy" id="1973488"/>
    <lineage>
        <taxon>Bacteria</taxon>
        <taxon>Bacillati</taxon>
        <taxon>Cyanobacteriota</taxon>
        <taxon>Cyanophyceae</taxon>
        <taxon>Nostocales</taxon>
        <taxon>Calotrichaceae</taxon>
        <taxon>Calothrix</taxon>
    </lineage>
</organism>
<name>A0A1Z4LYC4_9CYAN</name>
<accession>A0A1Z4LYC4</accession>
<proteinExistence type="predicted"/>
<gene>
    <name evidence="1" type="ORF">NIES267_57180</name>
</gene>
<evidence type="ECO:0000313" key="2">
    <source>
        <dbReference type="Proteomes" id="UP000218418"/>
    </source>
</evidence>
<keyword evidence="2" id="KW-1185">Reference proteome</keyword>
<dbReference type="Proteomes" id="UP000218418">
    <property type="component" value="Chromosome"/>
</dbReference>
<sequence length="33" mass="3934">MLLFWILNLTPKIGVAELSYELYCSRHETYVET</sequence>
<reference evidence="1 2" key="1">
    <citation type="submission" date="2017-06" db="EMBL/GenBank/DDBJ databases">
        <title>Genome sequencing of cyanobaciteial culture collection at National Institute for Environmental Studies (NIES).</title>
        <authorList>
            <person name="Hirose Y."/>
            <person name="Shimura Y."/>
            <person name="Fujisawa T."/>
            <person name="Nakamura Y."/>
            <person name="Kawachi M."/>
        </authorList>
    </citation>
    <scope>NUCLEOTIDE SEQUENCE [LARGE SCALE GENOMIC DNA]</scope>
    <source>
        <strain evidence="1 2">NIES-267</strain>
    </source>
</reference>
<dbReference type="AlphaFoldDB" id="A0A1Z4LYC4"/>
<evidence type="ECO:0000313" key="1">
    <source>
        <dbReference type="EMBL" id="BAY86212.1"/>
    </source>
</evidence>
<protein>
    <submittedName>
        <fullName evidence="1">Uncharacterized protein</fullName>
    </submittedName>
</protein>
<dbReference type="EMBL" id="AP018227">
    <property type="protein sequence ID" value="BAY86212.1"/>
    <property type="molecule type" value="Genomic_DNA"/>
</dbReference>